<keyword evidence="5 8" id="KW-0812">Transmembrane</keyword>
<dbReference type="FunFam" id="1.20.1640.10:FF:000001">
    <property type="entry name" value="Efflux pump membrane transporter"/>
    <property type="match status" value="1"/>
</dbReference>
<evidence type="ECO:0000256" key="5">
    <source>
        <dbReference type="ARBA" id="ARBA00022692"/>
    </source>
</evidence>
<feature type="transmembrane region" description="Helical" evidence="8">
    <location>
        <begin position="909"/>
        <end position="933"/>
    </location>
</feature>
<evidence type="ECO:0000256" key="8">
    <source>
        <dbReference type="SAM" id="Phobius"/>
    </source>
</evidence>
<evidence type="ECO:0000313" key="9">
    <source>
        <dbReference type="EMBL" id="KKN91374.1"/>
    </source>
</evidence>
<feature type="transmembrane region" description="Helical" evidence="8">
    <location>
        <begin position="386"/>
        <end position="407"/>
    </location>
</feature>
<evidence type="ECO:0000256" key="2">
    <source>
        <dbReference type="ARBA" id="ARBA00022448"/>
    </source>
</evidence>
<reference evidence="9" key="1">
    <citation type="journal article" date="2015" name="Nature">
        <title>Complex archaea that bridge the gap between prokaryotes and eukaryotes.</title>
        <authorList>
            <person name="Spang A."/>
            <person name="Saw J.H."/>
            <person name="Jorgensen S.L."/>
            <person name="Zaremba-Niedzwiedzka K."/>
            <person name="Martijn J."/>
            <person name="Lind A.E."/>
            <person name="van Eijk R."/>
            <person name="Schleper C."/>
            <person name="Guy L."/>
            <person name="Ettema T.J."/>
        </authorList>
    </citation>
    <scope>NUCLEOTIDE SEQUENCE</scope>
</reference>
<dbReference type="AlphaFoldDB" id="A0A0F9UIA1"/>
<dbReference type="InterPro" id="IPR001036">
    <property type="entry name" value="Acrflvin-R"/>
</dbReference>
<dbReference type="PRINTS" id="PR00702">
    <property type="entry name" value="ACRIFLAVINRP"/>
</dbReference>
<protein>
    <recommendedName>
        <fullName evidence="10">SSD domain-containing protein</fullName>
    </recommendedName>
</protein>
<dbReference type="Gene3D" id="3.30.70.1430">
    <property type="entry name" value="Multidrug efflux transporter AcrB pore domain"/>
    <property type="match status" value="2"/>
</dbReference>
<dbReference type="SUPFAM" id="SSF82714">
    <property type="entry name" value="Multidrug efflux transporter AcrB TolC docking domain, DN and DC subdomains"/>
    <property type="match status" value="2"/>
</dbReference>
<dbReference type="Gene3D" id="3.30.70.1440">
    <property type="entry name" value="Multidrug efflux transporter AcrB pore domain"/>
    <property type="match status" value="1"/>
</dbReference>
<evidence type="ECO:0000256" key="7">
    <source>
        <dbReference type="ARBA" id="ARBA00023136"/>
    </source>
</evidence>
<feature type="transmembrane region" description="Helical" evidence="8">
    <location>
        <begin position="857"/>
        <end position="876"/>
    </location>
</feature>
<feature type="transmembrane region" description="Helical" evidence="8">
    <location>
        <begin position="524"/>
        <end position="543"/>
    </location>
</feature>
<accession>A0A0F9UIA1</accession>
<feature type="transmembrane region" description="Helical" evidence="8">
    <location>
        <begin position="12"/>
        <end position="30"/>
    </location>
</feature>
<evidence type="ECO:0000256" key="3">
    <source>
        <dbReference type="ARBA" id="ARBA00022475"/>
    </source>
</evidence>
<keyword evidence="4" id="KW-0997">Cell inner membrane</keyword>
<dbReference type="Pfam" id="PF00873">
    <property type="entry name" value="ACR_tran"/>
    <property type="match status" value="1"/>
</dbReference>
<proteinExistence type="predicted"/>
<feature type="transmembrane region" description="Helical" evidence="8">
    <location>
        <begin position="985"/>
        <end position="1009"/>
    </location>
</feature>
<dbReference type="Gene3D" id="3.30.70.1320">
    <property type="entry name" value="Multidrug efflux transporter AcrB pore domain like"/>
    <property type="match status" value="1"/>
</dbReference>
<dbReference type="SUPFAM" id="SSF82693">
    <property type="entry name" value="Multidrug efflux transporter AcrB pore domain, PN1, PN2, PC1 and PC2 subdomains"/>
    <property type="match status" value="3"/>
</dbReference>
<feature type="transmembrane region" description="Helical" evidence="8">
    <location>
        <begin position="883"/>
        <end position="903"/>
    </location>
</feature>
<dbReference type="EMBL" id="LAZR01000104">
    <property type="protein sequence ID" value="KKN91374.1"/>
    <property type="molecule type" value="Genomic_DNA"/>
</dbReference>
<dbReference type="Gene3D" id="1.20.1640.10">
    <property type="entry name" value="Multidrug efflux transporter AcrB transmembrane domain"/>
    <property type="match status" value="2"/>
</dbReference>
<gene>
    <name evidence="9" type="ORF">LCGC14_0219200</name>
</gene>
<feature type="transmembrane region" description="Helical" evidence="8">
    <location>
        <begin position="464"/>
        <end position="491"/>
    </location>
</feature>
<keyword evidence="3" id="KW-1003">Cell membrane</keyword>
<evidence type="ECO:0008006" key="10">
    <source>
        <dbReference type="Google" id="ProtNLM"/>
    </source>
</evidence>
<evidence type="ECO:0000256" key="4">
    <source>
        <dbReference type="ARBA" id="ARBA00022519"/>
    </source>
</evidence>
<dbReference type="GO" id="GO:0042910">
    <property type="term" value="F:xenobiotic transmembrane transporter activity"/>
    <property type="evidence" value="ECO:0007669"/>
    <property type="project" value="TreeGrafter"/>
</dbReference>
<keyword evidence="2" id="KW-0813">Transport</keyword>
<dbReference type="SUPFAM" id="SSF82866">
    <property type="entry name" value="Multidrug efflux transporter AcrB transmembrane domain"/>
    <property type="match status" value="2"/>
</dbReference>
<dbReference type="GO" id="GO:0005886">
    <property type="term" value="C:plasma membrane"/>
    <property type="evidence" value="ECO:0007669"/>
    <property type="project" value="UniProtKB-SubCell"/>
</dbReference>
<keyword evidence="7 8" id="KW-0472">Membrane</keyword>
<comment type="caution">
    <text evidence="9">The sequence shown here is derived from an EMBL/GenBank/DDBJ whole genome shotgun (WGS) entry which is preliminary data.</text>
</comment>
<dbReference type="PANTHER" id="PTHR32063">
    <property type="match status" value="1"/>
</dbReference>
<feature type="transmembrane region" description="Helical" evidence="8">
    <location>
        <begin position="432"/>
        <end position="452"/>
    </location>
</feature>
<sequence>MILSDTAVLRPVFATVLSILLVIFGLVAFFELPLREYPDIDPPVVTIETNYVGASASVVDSQITQVIEERIAGIEGIEFIEAQSEDGRSQITVRFAIDNDINEAANDIRDRVSSAAGNLPVEAEPPEVQKLDANEDVIVWWNLTSDRMSLPELTDYAERYLVDRFSTLDGVARVRVGGSQRFAMRVWLDAEALAARNLTAEDVEQALRRENVELPAGSVESTNRQFTVRVTRAFNNAEQFSRLVVSRGANNYLVRLGEVARVEPGTEESRNLFRGNGVPMVGVGLTRQSTANTLEVSRSSKQLVAELNPTLPEGMQILPSYDSAIFIEGAVKEVYSTLLIALVLVVIAIFVFLGSPRAILVPAVTLPVSIMATFIALLMFGFTVNLLTLLALVLAIGLVVDDAIIVLENVRRRIDELGETPLVAAFYGTRQVAFAVVSTTLVLIAVFVPIAFLQGDVGRLFSEFALTMAAAVAFSSFVALTLSPVLAAKLLKPHDEGRLSRAVEHILQKSRAVYRRMLLMVLRLRWLALAVFVLLAAGTGWLFQSLPSEYTPREDRGTFFIIVNGPEGATFEYMNDYMNEIESRMSTYIDSGEVTRMLVRAPRSFGGVTTFNTGMVIVVLDDWEARRSGWEIMQSVQQDMADLSGVRVFPIMRQGFGGQQLQAFQLVIGGAGSYDELAEWRDMLLARIQQDNPGLENIDTDYKENQPQLQVDIDYDRAADLGVNVSVVGRTLETMLGSRRVTTYIDDGEEYDVILEGERNSQRSPTALNNIYVRSDTSGELIPLSNLISLRDQAGSTTLNRYNRARAITISASLAEGVPLGLALEKVEQMARELLPETLVLDYKGDSRDLRNSGSSMLFIFVLGLLVVFLVLAGQFESFVHPLIIMLGVPMAIGGALLGLWLTGNSLNLYSQIGLVMLIGLAAKNGILIVEFANQLRDQGMDFDQALMEASVLRLRPILMTGVTTVAGAVPLVLAFGAGAETRSVIGIVVISGVSMSMILTLFVIPVLYSLLARGTGSPDATAKRLAAEQGGQVHSE</sequence>
<evidence type="ECO:0000256" key="6">
    <source>
        <dbReference type="ARBA" id="ARBA00022989"/>
    </source>
</evidence>
<evidence type="ECO:0000256" key="1">
    <source>
        <dbReference type="ARBA" id="ARBA00004651"/>
    </source>
</evidence>
<dbReference type="Gene3D" id="3.30.2090.10">
    <property type="entry name" value="Multidrug efflux transporter AcrB TolC docking domain, DN and DC subdomains"/>
    <property type="match status" value="2"/>
</dbReference>
<feature type="transmembrane region" description="Helical" evidence="8">
    <location>
        <begin position="360"/>
        <end position="380"/>
    </location>
</feature>
<dbReference type="PANTHER" id="PTHR32063:SF14">
    <property type="entry name" value="BLL4319 PROTEIN"/>
    <property type="match status" value="1"/>
</dbReference>
<feature type="transmembrane region" description="Helical" evidence="8">
    <location>
        <begin position="958"/>
        <end position="979"/>
    </location>
</feature>
<organism evidence="9">
    <name type="scientific">marine sediment metagenome</name>
    <dbReference type="NCBI Taxonomy" id="412755"/>
    <lineage>
        <taxon>unclassified sequences</taxon>
        <taxon>metagenomes</taxon>
        <taxon>ecological metagenomes</taxon>
    </lineage>
</organism>
<feature type="transmembrane region" description="Helical" evidence="8">
    <location>
        <begin position="334"/>
        <end position="353"/>
    </location>
</feature>
<dbReference type="InterPro" id="IPR027463">
    <property type="entry name" value="AcrB_DN_DC_subdom"/>
</dbReference>
<name>A0A0F9UIA1_9ZZZZ</name>
<keyword evidence="6 8" id="KW-1133">Transmembrane helix</keyword>
<comment type="subcellular location">
    <subcellularLocation>
        <location evidence="1">Cell membrane</location>
        <topology evidence="1">Multi-pass membrane protein</topology>
    </subcellularLocation>
</comment>